<sequence>MHDNEELENKLTEKIDKSIQTTPPVSTSEAKQVSSKLFSEREGGQIITLVKIKTATDTNICSIFGINLSKYGILLADFGNSKLKLFSSNFDLIYEQSLPGQPVDMTFDGEFAFVCYSDQKKVTKHGISNTSIVFWMEFPTRLQPISLTVFDSRLMILFATKESFDSTAVDDVHIEIRTGSSIDGTMSYDSDDECFNYVEDAKQISVFDESSVVLSENTRVTCYTVDTQESKLLDRKWYYKSHNNNFLKKAKGVAKDSEGNIYVCGEDSNNVHQTSSENYRRNRVVISNIDKPICVAVDEANDRLIIGCRIRLIISKN</sequence>
<gene>
    <name evidence="2" type="ORF">MAR_020722</name>
</gene>
<organism evidence="2 3">
    <name type="scientific">Mya arenaria</name>
    <name type="common">Soft-shell clam</name>
    <dbReference type="NCBI Taxonomy" id="6604"/>
    <lineage>
        <taxon>Eukaryota</taxon>
        <taxon>Metazoa</taxon>
        <taxon>Spiralia</taxon>
        <taxon>Lophotrochozoa</taxon>
        <taxon>Mollusca</taxon>
        <taxon>Bivalvia</taxon>
        <taxon>Autobranchia</taxon>
        <taxon>Heteroconchia</taxon>
        <taxon>Euheterodonta</taxon>
        <taxon>Imparidentia</taxon>
        <taxon>Neoheterodontei</taxon>
        <taxon>Myida</taxon>
        <taxon>Myoidea</taxon>
        <taxon>Myidae</taxon>
        <taxon>Mya</taxon>
    </lineage>
</organism>
<dbReference type="Gene3D" id="2.120.10.30">
    <property type="entry name" value="TolB, C-terminal domain"/>
    <property type="match status" value="1"/>
</dbReference>
<dbReference type="InterPro" id="IPR011042">
    <property type="entry name" value="6-blade_b-propeller_TolB-like"/>
</dbReference>
<feature type="region of interest" description="Disordered" evidence="1">
    <location>
        <begin position="1"/>
        <end position="30"/>
    </location>
</feature>
<dbReference type="SUPFAM" id="SSF101898">
    <property type="entry name" value="NHL repeat"/>
    <property type="match status" value="1"/>
</dbReference>
<evidence type="ECO:0000256" key="1">
    <source>
        <dbReference type="SAM" id="MobiDB-lite"/>
    </source>
</evidence>
<dbReference type="EMBL" id="CP111016">
    <property type="protein sequence ID" value="WAR05353.1"/>
    <property type="molecule type" value="Genomic_DNA"/>
</dbReference>
<dbReference type="Proteomes" id="UP001164746">
    <property type="component" value="Chromosome 5"/>
</dbReference>
<evidence type="ECO:0000313" key="3">
    <source>
        <dbReference type="Proteomes" id="UP001164746"/>
    </source>
</evidence>
<protein>
    <submittedName>
        <fullName evidence="2">Uncharacterized protein</fullName>
    </submittedName>
</protein>
<proteinExistence type="predicted"/>
<keyword evidence="3" id="KW-1185">Reference proteome</keyword>
<reference evidence="2" key="1">
    <citation type="submission" date="2022-11" db="EMBL/GenBank/DDBJ databases">
        <title>Centuries of genome instability and evolution in soft-shell clam transmissible cancer (bioRxiv).</title>
        <authorList>
            <person name="Hart S.F.M."/>
            <person name="Yonemitsu M.A."/>
            <person name="Giersch R.M."/>
            <person name="Beal B.F."/>
            <person name="Arriagada G."/>
            <person name="Davis B.W."/>
            <person name="Ostrander E.A."/>
            <person name="Goff S.P."/>
            <person name="Metzger M.J."/>
        </authorList>
    </citation>
    <scope>NUCLEOTIDE SEQUENCE</scope>
    <source>
        <strain evidence="2">MELC-2E11</strain>
        <tissue evidence="2">Siphon/mantle</tissue>
    </source>
</reference>
<name>A0ABY7E5T5_MYAAR</name>
<evidence type="ECO:0000313" key="2">
    <source>
        <dbReference type="EMBL" id="WAR05353.1"/>
    </source>
</evidence>
<feature type="compositionally biased region" description="Basic and acidic residues" evidence="1">
    <location>
        <begin position="1"/>
        <end position="17"/>
    </location>
</feature>
<feature type="compositionally biased region" description="Polar residues" evidence="1">
    <location>
        <begin position="18"/>
        <end position="30"/>
    </location>
</feature>
<accession>A0ABY7E5T5</accession>